<feature type="compositionally biased region" description="Polar residues" evidence="1">
    <location>
        <begin position="939"/>
        <end position="954"/>
    </location>
</feature>
<comment type="caution">
    <text evidence="2">The sequence shown here is derived from an EMBL/GenBank/DDBJ whole genome shotgun (WGS) entry which is preliminary data.</text>
</comment>
<name>A0A267EYM9_9PLAT</name>
<dbReference type="Proteomes" id="UP000215902">
    <property type="component" value="Unassembled WGS sequence"/>
</dbReference>
<accession>A0A267EYM9</accession>
<sequence>DQEVTIAITAAVFSTYFCKETGQLDRRWLHEVVFPQLREINEFGIFHVNKEIIRTSLRRKGSNSYLLRLVCAESAGCKTVITLSMADLPLIDSVNLRLHKKNEHSGHRVILPNDNVRHLWEHGSPECREFVASKAACKDARPTEIYEGSLQHFRSGKICSLASVRQTCSRIQNASRRSQNEHEDLRKQMLDWKISLVSEDAVSGFIQRISTAPFGVVIYCAEQQFLLRQLLARNPYAPVHIDATGGLVRKSELIPENVLLCSAVVSSESVVATPIAEAVLESTKTEDISAWIESFLLNFARFQDRGVWEVSKIGPRIYVIDFSWVFLHGVLRAAAIMDLGTYLRKQFKRLTSWDVKPPSYPLVFICSSHLMHRVAMTIAIKNRETKKNFLIFFANLITADSLETAKSVWETMLRLFCSQYVTSVVQDAFEVLHQYNASLPSSCHEFVNEMPDPEEENQSGISVDPPDSEAATTLRSSSPFSGIFGVPEPINTEAKELNPNFSLEAMQKVFKLYLPLLPIWSVCVFKGTPISTHLTNAPVESWFRWVKARVRRKSGTRLLIGNFLRAQLECVLERISRVKKNQQTVLPPRRPRRRKVNEEAPHVPKGDPWASRVSKPSYLGGKIASKLPFKCSQLRPARKSEHRFAPKSETPTCALSPPATLSKNTFITVKADNCGEEIKSVYRGCVFIRRDCAKTENGQECAATTEIGRECAATTEIGRECAATTEIGRECAATTEIGQECAATTEIGRECAATTEIGQEGAAITENGQECAATTEIVRECAATTEIGQECAATTKNGRECPIKLKLAEGAQSKRMMAESSKPKRMMAESPQPKRRMAESAQPKRRMAESPQPKRRMAESAQPKRRMAESAQPKRRMAESPQPKRRMAESAQPKRRMAESPQPKRRMAESAQFHPRTTESTQLKTRVSKRAQPKRRMANSAQVNRRQTSVELKSTKNPLVSTSINQLFHFMDKKENSKCPATSRKFITSDSERLKILPTASAKSKKTEMKISLRRSSCLVSQPEKSMENSVSGASIAILFLASAVGSVSRLLMHFLLPWLLSMTVRLFYCTMKSTYSFVEWKINSQLN</sequence>
<dbReference type="STRING" id="282301.A0A267EYM9"/>
<feature type="non-terminal residue" evidence="2">
    <location>
        <position position="1"/>
    </location>
</feature>
<evidence type="ECO:0000256" key="1">
    <source>
        <dbReference type="SAM" id="MobiDB-lite"/>
    </source>
</evidence>
<organism evidence="2 3">
    <name type="scientific">Macrostomum lignano</name>
    <dbReference type="NCBI Taxonomy" id="282301"/>
    <lineage>
        <taxon>Eukaryota</taxon>
        <taxon>Metazoa</taxon>
        <taxon>Spiralia</taxon>
        <taxon>Lophotrochozoa</taxon>
        <taxon>Platyhelminthes</taxon>
        <taxon>Rhabditophora</taxon>
        <taxon>Macrostomorpha</taxon>
        <taxon>Macrostomida</taxon>
        <taxon>Macrostomidae</taxon>
        <taxon>Macrostomum</taxon>
    </lineage>
</organism>
<gene>
    <name evidence="2" type="ORF">BOX15_Mlig032215g2</name>
</gene>
<evidence type="ECO:0000313" key="3">
    <source>
        <dbReference type="Proteomes" id="UP000215902"/>
    </source>
</evidence>
<feature type="compositionally biased region" description="Basic residues" evidence="1">
    <location>
        <begin position="926"/>
        <end position="937"/>
    </location>
</feature>
<keyword evidence="3" id="KW-1185">Reference proteome</keyword>
<evidence type="ECO:0000313" key="2">
    <source>
        <dbReference type="EMBL" id="PAA65919.1"/>
    </source>
</evidence>
<feature type="region of interest" description="Disordered" evidence="1">
    <location>
        <begin position="811"/>
        <end position="954"/>
    </location>
</feature>
<dbReference type="EMBL" id="NIVC01001607">
    <property type="protein sequence ID" value="PAA65919.1"/>
    <property type="molecule type" value="Genomic_DNA"/>
</dbReference>
<feature type="region of interest" description="Disordered" evidence="1">
    <location>
        <begin position="582"/>
        <end position="611"/>
    </location>
</feature>
<feature type="region of interest" description="Disordered" evidence="1">
    <location>
        <begin position="451"/>
        <end position="470"/>
    </location>
</feature>
<dbReference type="OrthoDB" id="413122at2759"/>
<proteinExistence type="predicted"/>
<reference evidence="2 3" key="1">
    <citation type="submission" date="2017-06" db="EMBL/GenBank/DDBJ databases">
        <title>A platform for efficient transgenesis in Macrostomum lignano, a flatworm model organism for stem cell research.</title>
        <authorList>
            <person name="Berezikov E."/>
        </authorList>
    </citation>
    <scope>NUCLEOTIDE SEQUENCE [LARGE SCALE GENOMIC DNA]</scope>
    <source>
        <strain evidence="2">DV1</strain>
        <tissue evidence="2">Whole organism</tissue>
    </source>
</reference>
<feature type="compositionally biased region" description="Basic and acidic residues" evidence="1">
    <location>
        <begin position="596"/>
        <end position="605"/>
    </location>
</feature>
<dbReference type="AlphaFoldDB" id="A0A267EYM9"/>
<protein>
    <submittedName>
        <fullName evidence="2">Uncharacterized protein</fullName>
    </submittedName>
</protein>